<evidence type="ECO:0000256" key="3">
    <source>
        <dbReference type="SAM" id="MobiDB-lite"/>
    </source>
</evidence>
<sequence>MIAVLQRVSEARVVVDGVVVGEVGPGLLVLVCAEPADTEAVADKLLAKILKLRIFSDEAVAGPPQDGLAPLGGSEPRAAGSVGAKSTGKMNKSVVDVAGGLLIVSQFTLAADTTGGNRPSFTAAAPPALGERLYDHFVAQARAAHPVVQTGRFAADMKVHLVNDGPITIPLRMSAN</sequence>
<comment type="subunit">
    <text evidence="2">Homodimer.</text>
</comment>
<dbReference type="RefSeq" id="WP_382219425.1">
    <property type="nucleotide sequence ID" value="NZ_JBHTCA010000001.1"/>
</dbReference>
<dbReference type="SUPFAM" id="SSF69500">
    <property type="entry name" value="DTD-like"/>
    <property type="match status" value="1"/>
</dbReference>
<organism evidence="4 5">
    <name type="scientific">Hydrogenophaga atypica</name>
    <dbReference type="NCBI Taxonomy" id="249409"/>
    <lineage>
        <taxon>Bacteria</taxon>
        <taxon>Pseudomonadati</taxon>
        <taxon>Pseudomonadota</taxon>
        <taxon>Betaproteobacteria</taxon>
        <taxon>Burkholderiales</taxon>
        <taxon>Comamonadaceae</taxon>
        <taxon>Hydrogenophaga</taxon>
    </lineage>
</organism>
<dbReference type="GO" id="GO:0051499">
    <property type="term" value="F:D-aminoacyl-tRNA deacylase activity"/>
    <property type="evidence" value="ECO:0007669"/>
    <property type="project" value="UniProtKB-EC"/>
</dbReference>
<proteinExistence type="inferred from homology"/>
<evidence type="ECO:0000256" key="1">
    <source>
        <dbReference type="ARBA" id="ARBA00009673"/>
    </source>
</evidence>
<keyword evidence="2 4" id="KW-0378">Hydrolase</keyword>
<dbReference type="HAMAP" id="MF_00518">
    <property type="entry name" value="Deacylase_Dtd"/>
    <property type="match status" value="1"/>
</dbReference>
<dbReference type="Pfam" id="PF02580">
    <property type="entry name" value="Tyr_Deacylase"/>
    <property type="match status" value="1"/>
</dbReference>
<feature type="region of interest" description="Disordered" evidence="3">
    <location>
        <begin position="65"/>
        <end position="86"/>
    </location>
</feature>
<keyword evidence="5" id="KW-1185">Reference proteome</keyword>
<comment type="similarity">
    <text evidence="1 2">Belongs to the DTD family.</text>
</comment>
<dbReference type="EMBL" id="JBHTCA010000001">
    <property type="protein sequence ID" value="MFC7407667.1"/>
    <property type="molecule type" value="Genomic_DNA"/>
</dbReference>
<evidence type="ECO:0000256" key="2">
    <source>
        <dbReference type="HAMAP-Rule" id="MF_00518"/>
    </source>
</evidence>
<keyword evidence="2" id="KW-0694">RNA-binding</keyword>
<dbReference type="EC" id="3.1.1.-" evidence="2"/>
<name>A0ABW2QFH5_9BURK</name>
<keyword evidence="2" id="KW-0820">tRNA-binding</keyword>
<comment type="subcellular location">
    <subcellularLocation>
        <location evidence="2">Cytoplasm</location>
    </subcellularLocation>
</comment>
<comment type="catalytic activity">
    <reaction evidence="2">
        <text>a D-aminoacyl-tRNA + H2O = a tRNA + a D-alpha-amino acid + H(+)</text>
        <dbReference type="Rhea" id="RHEA:13953"/>
        <dbReference type="Rhea" id="RHEA-COMP:10123"/>
        <dbReference type="Rhea" id="RHEA-COMP:10124"/>
        <dbReference type="ChEBI" id="CHEBI:15377"/>
        <dbReference type="ChEBI" id="CHEBI:15378"/>
        <dbReference type="ChEBI" id="CHEBI:59871"/>
        <dbReference type="ChEBI" id="CHEBI:78442"/>
        <dbReference type="ChEBI" id="CHEBI:79333"/>
        <dbReference type="EC" id="3.1.1.96"/>
    </reaction>
</comment>
<keyword evidence="2" id="KW-0963">Cytoplasm</keyword>
<reference evidence="5" key="1">
    <citation type="journal article" date="2019" name="Int. J. Syst. Evol. Microbiol.">
        <title>The Global Catalogue of Microorganisms (GCM) 10K type strain sequencing project: providing services to taxonomists for standard genome sequencing and annotation.</title>
        <authorList>
            <consortium name="The Broad Institute Genomics Platform"/>
            <consortium name="The Broad Institute Genome Sequencing Center for Infectious Disease"/>
            <person name="Wu L."/>
            <person name="Ma J."/>
        </authorList>
    </citation>
    <scope>NUCLEOTIDE SEQUENCE [LARGE SCALE GENOMIC DNA]</scope>
    <source>
        <strain evidence="5">CGMCC 1.12371</strain>
    </source>
</reference>
<comment type="caution">
    <text evidence="4">The sequence shown here is derived from an EMBL/GenBank/DDBJ whole genome shotgun (WGS) entry which is preliminary data.</text>
</comment>
<protein>
    <recommendedName>
        <fullName evidence="2">D-aminoacyl-tRNA deacylase</fullName>
        <shortName evidence="2">DTD</shortName>
        <ecNumber evidence="2">3.1.1.96</ecNumber>
    </recommendedName>
    <alternativeName>
        <fullName evidence="2">Gly-tRNA(Ala) deacylase</fullName>
        <ecNumber evidence="2">3.1.1.-</ecNumber>
    </alternativeName>
</protein>
<comment type="function">
    <text evidence="2">An aminoacyl-tRNA editing enzyme that deacylates mischarged D-aminoacyl-tRNAs. Also deacylates mischarged glycyl-tRNA(Ala), protecting cells against glycine mischarging by AlaRS. Acts via tRNA-based rather than protein-based catalysis; rejects L-amino acids rather than detecting D-amino acids in the active site. By recycling D-aminoacyl-tRNA to D-amino acids and free tRNA molecules, this enzyme counteracts the toxicity associated with the formation of D-aminoacyl-tRNA entities in vivo and helps enforce protein L-homochirality.</text>
</comment>
<dbReference type="Gene3D" id="3.50.80.10">
    <property type="entry name" value="D-tyrosyl-tRNA(Tyr) deacylase"/>
    <property type="match status" value="1"/>
</dbReference>
<dbReference type="PANTHER" id="PTHR10472:SF5">
    <property type="entry name" value="D-AMINOACYL-TRNA DEACYLASE 1"/>
    <property type="match status" value="1"/>
</dbReference>
<dbReference type="EC" id="3.1.1.96" evidence="2"/>
<dbReference type="Proteomes" id="UP001596501">
    <property type="component" value="Unassembled WGS sequence"/>
</dbReference>
<dbReference type="PANTHER" id="PTHR10472">
    <property type="entry name" value="D-TYROSYL-TRNA TYR DEACYLASE"/>
    <property type="match status" value="1"/>
</dbReference>
<feature type="short sequence motif" description="Gly-cisPro motif, important for rejection of L-amino acids" evidence="2">
    <location>
        <begin position="165"/>
        <end position="166"/>
    </location>
</feature>
<evidence type="ECO:0000313" key="4">
    <source>
        <dbReference type="EMBL" id="MFC7407667.1"/>
    </source>
</evidence>
<dbReference type="InterPro" id="IPR003732">
    <property type="entry name" value="Daa-tRNA_deacyls_DTD"/>
</dbReference>
<accession>A0ABW2QFH5</accession>
<evidence type="ECO:0000313" key="5">
    <source>
        <dbReference type="Proteomes" id="UP001596501"/>
    </source>
</evidence>
<comment type="catalytic activity">
    <reaction evidence="2">
        <text>glycyl-tRNA(Ala) + H2O = tRNA(Ala) + glycine + H(+)</text>
        <dbReference type="Rhea" id="RHEA:53744"/>
        <dbReference type="Rhea" id="RHEA-COMP:9657"/>
        <dbReference type="Rhea" id="RHEA-COMP:13640"/>
        <dbReference type="ChEBI" id="CHEBI:15377"/>
        <dbReference type="ChEBI" id="CHEBI:15378"/>
        <dbReference type="ChEBI" id="CHEBI:57305"/>
        <dbReference type="ChEBI" id="CHEBI:78442"/>
        <dbReference type="ChEBI" id="CHEBI:78522"/>
    </reaction>
</comment>
<gene>
    <name evidence="2" type="primary">dtd</name>
    <name evidence="4" type="ORF">ACFQPB_02195</name>
</gene>
<dbReference type="InterPro" id="IPR023509">
    <property type="entry name" value="DTD-like_sf"/>
</dbReference>
<comment type="domain">
    <text evidence="2">A Gly-cisPro motif from one monomer fits into the active site of the other monomer to allow specific chiral rejection of L-amino acids.</text>
</comment>